<dbReference type="CDD" id="cd00067">
    <property type="entry name" value="GAL4"/>
    <property type="match status" value="1"/>
</dbReference>
<dbReference type="GO" id="GO:0008270">
    <property type="term" value="F:zinc ion binding"/>
    <property type="evidence" value="ECO:0007669"/>
    <property type="project" value="InterPro"/>
</dbReference>
<dbReference type="PANTHER" id="PTHR31069">
    <property type="entry name" value="OLEATE-ACTIVATED TRANSCRIPTION FACTOR 1-RELATED"/>
    <property type="match status" value="1"/>
</dbReference>
<keyword evidence="3" id="KW-0804">Transcription</keyword>
<evidence type="ECO:0000256" key="2">
    <source>
        <dbReference type="ARBA" id="ARBA00023125"/>
    </source>
</evidence>
<evidence type="ECO:0000313" key="9">
    <source>
        <dbReference type="Proteomes" id="UP000011777"/>
    </source>
</evidence>
<dbReference type="STRING" id="1245528.M3JYB9"/>
<feature type="compositionally biased region" description="Polar residues" evidence="6">
    <location>
        <begin position="937"/>
        <end position="948"/>
    </location>
</feature>
<dbReference type="OMA" id="CPVIECD"/>
<gene>
    <name evidence="8" type="ORF">G210_1563</name>
</gene>
<keyword evidence="5" id="KW-0175">Coiled coil</keyword>
<evidence type="ECO:0000256" key="5">
    <source>
        <dbReference type="SAM" id="Coils"/>
    </source>
</evidence>
<feature type="region of interest" description="Disordered" evidence="6">
    <location>
        <begin position="69"/>
        <end position="91"/>
    </location>
</feature>
<protein>
    <submittedName>
        <fullName evidence="8">Zinc finger transcription factor, putative</fullName>
    </submittedName>
</protein>
<feature type="region of interest" description="Disordered" evidence="6">
    <location>
        <begin position="1"/>
        <end position="23"/>
    </location>
</feature>
<feature type="coiled-coil region" evidence="5">
    <location>
        <begin position="102"/>
        <end position="129"/>
    </location>
</feature>
<dbReference type="Proteomes" id="UP000011777">
    <property type="component" value="Unassembled WGS sequence"/>
</dbReference>
<proteinExistence type="predicted"/>
<feature type="compositionally biased region" description="Basic and acidic residues" evidence="6">
    <location>
        <begin position="7"/>
        <end position="16"/>
    </location>
</feature>
<dbReference type="HOGENOM" id="CLU_005088_0_0_1"/>
<evidence type="ECO:0000256" key="3">
    <source>
        <dbReference type="ARBA" id="ARBA00023163"/>
    </source>
</evidence>
<keyword evidence="9" id="KW-1185">Reference proteome</keyword>
<keyword evidence="4" id="KW-0539">Nucleus</keyword>
<dbReference type="AlphaFoldDB" id="M3JYB9"/>
<feature type="domain" description="Zn(2)-C6 fungal-type" evidence="7">
    <location>
        <begin position="28"/>
        <end position="60"/>
    </location>
</feature>
<reference evidence="8 9" key="1">
    <citation type="submission" date="2013-02" db="EMBL/GenBank/DDBJ databases">
        <title>Genome sequence of Candida maltosa Xu316, a potential industrial strain for xylitol and ethanol production.</title>
        <authorList>
            <person name="Yu J."/>
            <person name="Wang Q."/>
            <person name="Geng X."/>
            <person name="Bao W."/>
            <person name="He P."/>
            <person name="Cai J."/>
        </authorList>
    </citation>
    <scope>NUCLEOTIDE SEQUENCE [LARGE SCALE GENOMIC DNA]</scope>
    <source>
        <strain evidence="9">Xu316</strain>
    </source>
</reference>
<dbReference type="GO" id="GO:0005634">
    <property type="term" value="C:nucleus"/>
    <property type="evidence" value="ECO:0007669"/>
    <property type="project" value="TreeGrafter"/>
</dbReference>
<dbReference type="InterPro" id="IPR036864">
    <property type="entry name" value="Zn2-C6_fun-type_DNA-bd_sf"/>
</dbReference>
<dbReference type="Gene3D" id="4.10.240.10">
    <property type="entry name" value="Zn(2)-C6 fungal-type DNA-binding domain"/>
    <property type="match status" value="1"/>
</dbReference>
<accession>M3JYB9</accession>
<name>M3JYB9_CANMX</name>
<dbReference type="GO" id="GO:0045944">
    <property type="term" value="P:positive regulation of transcription by RNA polymerase II"/>
    <property type="evidence" value="ECO:0007669"/>
    <property type="project" value="TreeGrafter"/>
</dbReference>
<dbReference type="PROSITE" id="PS00463">
    <property type="entry name" value="ZN2_CY6_FUNGAL_1"/>
    <property type="match status" value="1"/>
</dbReference>
<dbReference type="InterPro" id="IPR050675">
    <property type="entry name" value="OAF3"/>
</dbReference>
<keyword evidence="2" id="KW-0238">DNA-binding</keyword>
<dbReference type="eggNOG" id="ENOG502SABA">
    <property type="taxonomic scope" value="Eukaryota"/>
</dbReference>
<feature type="region of interest" description="Disordered" evidence="6">
    <location>
        <begin position="934"/>
        <end position="991"/>
    </location>
</feature>
<dbReference type="SMART" id="SM00066">
    <property type="entry name" value="GAL4"/>
    <property type="match status" value="1"/>
</dbReference>
<dbReference type="Pfam" id="PF00172">
    <property type="entry name" value="Zn_clus"/>
    <property type="match status" value="1"/>
</dbReference>
<dbReference type="PROSITE" id="PS50048">
    <property type="entry name" value="ZN2_CY6_FUNGAL_2"/>
    <property type="match status" value="1"/>
</dbReference>
<sequence>MASPVVLKKETTDKVTKPKRQRNRVPVSCLSCKKRKVKCDKGKPACGGCIRNGVGHLCQYIDPPWLDAASPSPQQQQSLQSQQPSLSSPVKIEQTNEYKLLKTKNEKVINNQRKEIEDLKRQLSVLQQLSPRGGGDSQTGEHMDETFLANGINILGKLSPYANYSSGKMEILGEYNVLYIENSKKGTSINSLDIYSWVNIIKLDPQLTTLWFKITNLQKMYHMYKINKLKNNNEPSKVKKPNVSKINEIDFTHAFSPNATSLQKSNSHKCPVIECDFNLMVEDAMQSTTPSPHKSLKERSEPQSEEPETPNPQQCPMFKNDINNKSKCLQNKVMNLWESILNLSRGSSLKYKQLVFILDFYFRSEIFESKVLLSFYKQDIFNIISKGLDGDVLPNLPKGLHEDIYYQLKIGGVFISMIGFIAESVLSYFRSAVKNGITDESTQAFNTLFPQEYTYLGLGPKSTNIVYIMEDLLLSYDDSSNSVSFIVLYLTVLNKIIYDYKNPTSLTLDPKTSFSKLFINLLERIFASNSVLEIWKDPELIEFQFHHKKRSRPLKIHFCNIWTELIRISNLVTFNFVPIMKQSPRLDRVLSKLYSKIAMVDSMQYHLKYLTSVGENELIVSLHVQYLISSIYSSLRFGILNVGVPKLTVSNLDSLIKQCSTWLQDAALERVYEIKKLEIVYMLSYLRLFMIYILMLQGEELSSQGLLDQLVYPNLLSRLNQFVDLLCNANHQSFYIYSAMGEVFARFIQLVVAILIRVKNKSHFLKMYQQSYEDQVDKISDKISSTLDFLQSSVGSEKLTKLSKLWKFYITFINNSSTSKSVNYAKLHAGVPEFSQPKSCPVLHDSTNSSVSPMSSIESKQDFTRCPISQITTPMNENGDTKPSDQDSRSFIIPPINPTATSNLKRRKCPFDHTTMMKRSSLYNSAIESNMREYKSFSPSPLGSSVPITTPMLKPQDDDDEDQLKSLPVSTPPPPPSSTIIPSSSNMPIQQEIGSANSSTSSLFVLDDLEVFNQFSDFDLDFLQNENLMDHIGNNAGNVNGVKINNNGISNNIEDYFQ</sequence>
<feature type="compositionally biased region" description="Low complexity" evidence="6">
    <location>
        <begin position="70"/>
        <end position="89"/>
    </location>
</feature>
<dbReference type="EMBL" id="AOGT01001322">
    <property type="protein sequence ID" value="EMG47975.1"/>
    <property type="molecule type" value="Genomic_DNA"/>
</dbReference>
<evidence type="ECO:0000313" key="8">
    <source>
        <dbReference type="EMBL" id="EMG47975.1"/>
    </source>
</evidence>
<feature type="compositionally biased region" description="Basic and acidic residues" evidence="6">
    <location>
        <begin position="879"/>
        <end position="888"/>
    </location>
</feature>
<evidence type="ECO:0000256" key="1">
    <source>
        <dbReference type="ARBA" id="ARBA00023015"/>
    </source>
</evidence>
<dbReference type="GO" id="GO:0000978">
    <property type="term" value="F:RNA polymerase II cis-regulatory region sequence-specific DNA binding"/>
    <property type="evidence" value="ECO:0007669"/>
    <property type="project" value="TreeGrafter"/>
</dbReference>
<evidence type="ECO:0000256" key="4">
    <source>
        <dbReference type="ARBA" id="ARBA00023242"/>
    </source>
</evidence>
<dbReference type="OrthoDB" id="427480at2759"/>
<dbReference type="GO" id="GO:0000981">
    <property type="term" value="F:DNA-binding transcription factor activity, RNA polymerase II-specific"/>
    <property type="evidence" value="ECO:0007669"/>
    <property type="project" value="InterPro"/>
</dbReference>
<feature type="region of interest" description="Disordered" evidence="6">
    <location>
        <begin position="870"/>
        <end position="904"/>
    </location>
</feature>
<dbReference type="SUPFAM" id="SSF57701">
    <property type="entry name" value="Zn2/Cys6 DNA-binding domain"/>
    <property type="match status" value="1"/>
</dbReference>
<evidence type="ECO:0000256" key="6">
    <source>
        <dbReference type="SAM" id="MobiDB-lite"/>
    </source>
</evidence>
<dbReference type="InterPro" id="IPR001138">
    <property type="entry name" value="Zn2Cys6_DnaBD"/>
</dbReference>
<comment type="caution">
    <text evidence="8">The sequence shown here is derived from an EMBL/GenBank/DDBJ whole genome shotgun (WGS) entry which is preliminary data.</text>
</comment>
<evidence type="ECO:0000259" key="7">
    <source>
        <dbReference type="PROSITE" id="PS50048"/>
    </source>
</evidence>
<organism evidence="8 9">
    <name type="scientific">Candida maltosa (strain Xu316)</name>
    <name type="common">Yeast</name>
    <dbReference type="NCBI Taxonomy" id="1245528"/>
    <lineage>
        <taxon>Eukaryota</taxon>
        <taxon>Fungi</taxon>
        <taxon>Dikarya</taxon>
        <taxon>Ascomycota</taxon>
        <taxon>Saccharomycotina</taxon>
        <taxon>Pichiomycetes</taxon>
        <taxon>Debaryomycetaceae</taxon>
        <taxon>Candida/Lodderomyces clade</taxon>
        <taxon>Candida</taxon>
    </lineage>
</organism>
<feature type="region of interest" description="Disordered" evidence="6">
    <location>
        <begin position="287"/>
        <end position="317"/>
    </location>
</feature>
<dbReference type="PANTHER" id="PTHR31069:SF12">
    <property type="entry name" value="TRANSCRIPTION FACTOR DOMAIN-CONTAINING PROTEIN"/>
    <property type="match status" value="1"/>
</dbReference>
<keyword evidence="1" id="KW-0805">Transcription regulation</keyword>